<evidence type="ECO:0000256" key="10">
    <source>
        <dbReference type="ARBA" id="ARBA00025628"/>
    </source>
</evidence>
<gene>
    <name evidence="18" type="primary">hemB</name>
    <name evidence="18" type="ORF">ERS852395_01814</name>
</gene>
<proteinExistence type="inferred from homology"/>
<dbReference type="PANTHER" id="PTHR11458:SF0">
    <property type="entry name" value="DELTA-AMINOLEVULINIC ACID DEHYDRATASE"/>
    <property type="match status" value="1"/>
</dbReference>
<reference evidence="18 19" key="1">
    <citation type="submission" date="2015-09" db="EMBL/GenBank/DDBJ databases">
        <authorList>
            <consortium name="Pathogen Informatics"/>
        </authorList>
    </citation>
    <scope>NUCLEOTIDE SEQUENCE [LARGE SCALE GENOMIC DNA]</scope>
    <source>
        <strain evidence="18 19">2789STDY5608838</strain>
    </source>
</reference>
<dbReference type="PANTHER" id="PTHR11458">
    <property type="entry name" value="DELTA-AMINOLEVULINIC ACID DEHYDRATASE"/>
    <property type="match status" value="1"/>
</dbReference>
<feature type="binding site" evidence="15">
    <location>
        <position position="232"/>
    </location>
    <ligand>
        <name>Mg(2+)</name>
        <dbReference type="ChEBI" id="CHEBI:18420"/>
    </ligand>
</feature>
<evidence type="ECO:0000256" key="15">
    <source>
        <dbReference type="PIRSR" id="PIRSR001415-5"/>
    </source>
</evidence>
<dbReference type="Pfam" id="PF00490">
    <property type="entry name" value="ALAD"/>
    <property type="match status" value="1"/>
</dbReference>
<evidence type="ECO:0000313" key="18">
    <source>
        <dbReference type="EMBL" id="CUN96988.1"/>
    </source>
</evidence>
<evidence type="ECO:0000256" key="12">
    <source>
        <dbReference type="PIRSR" id="PIRSR001415-1"/>
    </source>
</evidence>
<evidence type="ECO:0000256" key="17">
    <source>
        <dbReference type="RuleBase" id="RU004161"/>
    </source>
</evidence>
<dbReference type="SMART" id="SM01004">
    <property type="entry name" value="ALAD"/>
    <property type="match status" value="1"/>
</dbReference>
<comment type="catalytic activity">
    <reaction evidence="11 16">
        <text>2 5-aminolevulinate = porphobilinogen + 2 H2O + H(+)</text>
        <dbReference type="Rhea" id="RHEA:24064"/>
        <dbReference type="ChEBI" id="CHEBI:15377"/>
        <dbReference type="ChEBI" id="CHEBI:15378"/>
        <dbReference type="ChEBI" id="CHEBI:58126"/>
        <dbReference type="ChEBI" id="CHEBI:356416"/>
        <dbReference type="EC" id="4.2.1.24"/>
    </reaction>
</comment>
<dbReference type="Proteomes" id="UP000095447">
    <property type="component" value="Unassembled WGS sequence"/>
</dbReference>
<dbReference type="EC" id="4.2.1.24" evidence="5 16"/>
<dbReference type="AlphaFoldDB" id="A0A174BBE5"/>
<feature type="active site" description="Schiff-base intermediate with substrate" evidence="12">
    <location>
        <position position="247"/>
    </location>
</feature>
<evidence type="ECO:0000256" key="16">
    <source>
        <dbReference type="RuleBase" id="RU000515"/>
    </source>
</evidence>
<feature type="binding site" evidence="13">
    <location>
        <position position="216"/>
    </location>
    <ligand>
        <name>5-aminolevulinate</name>
        <dbReference type="ChEBI" id="CHEBI:356416"/>
        <label>1</label>
    </ligand>
</feature>
<evidence type="ECO:0000256" key="13">
    <source>
        <dbReference type="PIRSR" id="PIRSR001415-2"/>
    </source>
</evidence>
<evidence type="ECO:0000313" key="19">
    <source>
        <dbReference type="Proteomes" id="UP000095447"/>
    </source>
</evidence>
<organism evidence="18 19">
    <name type="scientific">Blautia obeum</name>
    <dbReference type="NCBI Taxonomy" id="40520"/>
    <lineage>
        <taxon>Bacteria</taxon>
        <taxon>Bacillati</taxon>
        <taxon>Bacillota</taxon>
        <taxon>Clostridia</taxon>
        <taxon>Lachnospirales</taxon>
        <taxon>Lachnospiraceae</taxon>
        <taxon>Blautia</taxon>
    </lineage>
</organism>
<dbReference type="SUPFAM" id="SSF51569">
    <property type="entry name" value="Aldolase"/>
    <property type="match status" value="1"/>
</dbReference>
<dbReference type="InterPro" id="IPR030656">
    <property type="entry name" value="ALAD_AS"/>
</dbReference>
<protein>
    <recommendedName>
        <fullName evidence="6 16">Delta-aminolevulinic acid dehydratase</fullName>
        <ecNumber evidence="5 16">4.2.1.24</ecNumber>
    </recommendedName>
</protein>
<comment type="subunit">
    <text evidence="4 16">Homooctamer.</text>
</comment>
<evidence type="ECO:0000256" key="6">
    <source>
        <dbReference type="ARBA" id="ARBA00020771"/>
    </source>
</evidence>
<dbReference type="UniPathway" id="UPA00251">
    <property type="reaction ID" value="UER00318"/>
</dbReference>
<keyword evidence="9 16" id="KW-0627">Porphyrin biosynthesis</keyword>
<name>A0A174BBE5_9FIRM</name>
<dbReference type="FunFam" id="3.20.20.70:FF:000019">
    <property type="entry name" value="Delta-aminolevulinic acid dehydratase"/>
    <property type="match status" value="1"/>
</dbReference>
<dbReference type="GO" id="GO:0008270">
    <property type="term" value="F:zinc ion binding"/>
    <property type="evidence" value="ECO:0007669"/>
    <property type="project" value="TreeGrafter"/>
</dbReference>
<dbReference type="InterPro" id="IPR013785">
    <property type="entry name" value="Aldolase_TIM"/>
</dbReference>
<dbReference type="GO" id="GO:0005829">
    <property type="term" value="C:cytosol"/>
    <property type="evidence" value="ECO:0007669"/>
    <property type="project" value="TreeGrafter"/>
</dbReference>
<comment type="cofactor">
    <cofactor evidence="1">
        <name>Zn(2+)</name>
        <dbReference type="ChEBI" id="CHEBI:29105"/>
    </cofactor>
</comment>
<keyword evidence="14" id="KW-0862">Zinc</keyword>
<keyword evidence="7" id="KW-0350">Heme biosynthesis</keyword>
<keyword evidence="14" id="KW-0479">Metal-binding</keyword>
<dbReference type="PROSITE" id="PS00169">
    <property type="entry name" value="D_ALA_DEHYDRATASE"/>
    <property type="match status" value="1"/>
</dbReference>
<evidence type="ECO:0000256" key="1">
    <source>
        <dbReference type="ARBA" id="ARBA00001947"/>
    </source>
</evidence>
<sequence>MDLIQRPRRLRGSENLRKMVRETRMDKSSLIYPLFVKEGTGIEEEIPSMEGQFRYSVDRLPFELERLQNAGVNSIMLFGIPDHKDEVGSGAYDPNGIVQKALREAKKQFPDMYYITDVCMCEYTSHGHCGVICGHDVNNDATLELLAKTAVSHVEAGADMVAPSDMMDGRVRAIREALDANGHYGAPIMSYAVKYASAFYGPFRDAAGSAPSFGDRKSYQMDFHNRREGMKEALTDVEEGADIIMVKPAMSYLDMVSEVSKAVNVPVATYSVSGEYAMVKAAAKMGWIDEERIMCEMAVSAYRAGAQIYLTYYAKELAKCMDEGRIG</sequence>
<dbReference type="PIRSF" id="PIRSF001415">
    <property type="entry name" value="Porphbilin_synth"/>
    <property type="match status" value="1"/>
</dbReference>
<evidence type="ECO:0000256" key="11">
    <source>
        <dbReference type="ARBA" id="ARBA00047651"/>
    </source>
</evidence>
<feature type="active site" description="Schiff-base intermediate with substrate" evidence="12">
    <location>
        <position position="194"/>
    </location>
</feature>
<evidence type="ECO:0000256" key="4">
    <source>
        <dbReference type="ARBA" id="ARBA00011823"/>
    </source>
</evidence>
<evidence type="ECO:0000256" key="8">
    <source>
        <dbReference type="ARBA" id="ARBA00023239"/>
    </source>
</evidence>
<dbReference type="EMBL" id="CYZA01000008">
    <property type="protein sequence ID" value="CUN96988.1"/>
    <property type="molecule type" value="Genomic_DNA"/>
</dbReference>
<feature type="binding site" evidence="13">
    <location>
        <position position="273"/>
    </location>
    <ligand>
        <name>5-aminolevulinate</name>
        <dbReference type="ChEBI" id="CHEBI:356416"/>
        <label>2</label>
    </ligand>
</feature>
<dbReference type="GO" id="GO:0006782">
    <property type="term" value="P:protoporphyrinogen IX biosynthetic process"/>
    <property type="evidence" value="ECO:0007669"/>
    <property type="project" value="UniProtKB-UniPathway"/>
</dbReference>
<evidence type="ECO:0000256" key="3">
    <source>
        <dbReference type="ARBA" id="ARBA00008055"/>
    </source>
</evidence>
<evidence type="ECO:0000256" key="14">
    <source>
        <dbReference type="PIRSR" id="PIRSR001415-3"/>
    </source>
</evidence>
<dbReference type="GO" id="GO:0004655">
    <property type="term" value="F:porphobilinogen synthase activity"/>
    <property type="evidence" value="ECO:0007669"/>
    <property type="project" value="UniProtKB-EC"/>
</dbReference>
<accession>A0A174BBE5</accession>
<dbReference type="PRINTS" id="PR00144">
    <property type="entry name" value="DALDHYDRTASE"/>
</dbReference>
<evidence type="ECO:0000256" key="5">
    <source>
        <dbReference type="ARBA" id="ARBA00012053"/>
    </source>
</evidence>
<dbReference type="Gene3D" id="3.20.20.70">
    <property type="entry name" value="Aldolase class I"/>
    <property type="match status" value="1"/>
</dbReference>
<feature type="binding site" evidence="14">
    <location>
        <position position="119"/>
    </location>
    <ligand>
        <name>Zn(2+)</name>
        <dbReference type="ChEBI" id="CHEBI:29105"/>
        <note>catalytic</note>
    </ligand>
</feature>
<evidence type="ECO:0000256" key="2">
    <source>
        <dbReference type="ARBA" id="ARBA00004694"/>
    </source>
</evidence>
<dbReference type="CDD" id="cd00384">
    <property type="entry name" value="ALAD_PBGS"/>
    <property type="match status" value="1"/>
</dbReference>
<evidence type="ECO:0000256" key="7">
    <source>
        <dbReference type="ARBA" id="ARBA00023133"/>
    </source>
</evidence>
<feature type="binding site" evidence="14">
    <location>
        <position position="121"/>
    </location>
    <ligand>
        <name>Zn(2+)</name>
        <dbReference type="ChEBI" id="CHEBI:29105"/>
        <note>catalytic</note>
    </ligand>
</feature>
<dbReference type="NCBIfam" id="NF006762">
    <property type="entry name" value="PRK09283.1"/>
    <property type="match status" value="1"/>
</dbReference>
<comment type="function">
    <text evidence="10">Catalyzes an early step in the biosynthesis of tetrapyrroles. Binds two molecules of 5-aminolevulinate per subunit, each at a distinct site, and catalyzes their condensation to form porphobilinogen.</text>
</comment>
<comment type="similarity">
    <text evidence="3 17">Belongs to the ALAD family.</text>
</comment>
<evidence type="ECO:0000256" key="9">
    <source>
        <dbReference type="ARBA" id="ARBA00023244"/>
    </source>
</evidence>
<feature type="binding site" evidence="13">
    <location>
        <position position="204"/>
    </location>
    <ligand>
        <name>5-aminolevulinate</name>
        <dbReference type="ChEBI" id="CHEBI:356416"/>
        <label>1</label>
    </ligand>
</feature>
<dbReference type="RefSeq" id="WP_055053417.1">
    <property type="nucleotide sequence ID" value="NZ_CYZA01000008.1"/>
</dbReference>
<feature type="binding site" evidence="13">
    <location>
        <position position="312"/>
    </location>
    <ligand>
        <name>5-aminolevulinate</name>
        <dbReference type="ChEBI" id="CHEBI:356416"/>
        <label>2</label>
    </ligand>
</feature>
<dbReference type="InterPro" id="IPR001731">
    <property type="entry name" value="ALAD"/>
</dbReference>
<dbReference type="STRING" id="657314.CK5_24640"/>
<keyword evidence="8 16" id="KW-0456">Lyase</keyword>
<comment type="pathway">
    <text evidence="2">Porphyrin-containing compound metabolism; protoporphyrin-IX biosynthesis; coproporphyrinogen-III from 5-aminolevulinate: step 1/4.</text>
</comment>
<feature type="binding site" evidence="14">
    <location>
        <position position="129"/>
    </location>
    <ligand>
        <name>Zn(2+)</name>
        <dbReference type="ChEBI" id="CHEBI:29105"/>
        <note>catalytic</note>
    </ligand>
</feature>
<keyword evidence="15" id="KW-0460">Magnesium</keyword>